<feature type="active site" description="Proton donor" evidence="8">
    <location>
        <position position="42"/>
    </location>
</feature>
<gene>
    <name evidence="8 9" type="primary">panC</name>
    <name evidence="9" type="ORF">AAC691_18470</name>
</gene>
<dbReference type="EC" id="6.3.2.1" evidence="8"/>
<protein>
    <recommendedName>
        <fullName evidence="8">Pantothenate synthetase</fullName>
        <shortName evidence="8">PS</shortName>
        <ecNumber evidence="8">6.3.2.1</ecNumber>
    </recommendedName>
    <alternativeName>
        <fullName evidence="8">Pantoate--beta-alanine ligase</fullName>
    </alternativeName>
    <alternativeName>
        <fullName evidence="8">Pantoate-activating enzyme</fullName>
    </alternativeName>
</protein>
<dbReference type="InterPro" id="IPR003721">
    <property type="entry name" value="Pantoate_ligase"/>
</dbReference>
<dbReference type="NCBIfam" id="TIGR00018">
    <property type="entry name" value="panC"/>
    <property type="match status" value="1"/>
</dbReference>
<evidence type="ECO:0000256" key="2">
    <source>
        <dbReference type="ARBA" id="ARBA00009256"/>
    </source>
</evidence>
<feature type="binding site" evidence="8">
    <location>
        <position position="66"/>
    </location>
    <ligand>
        <name>(R)-pantoate</name>
        <dbReference type="ChEBI" id="CHEBI:15980"/>
    </ligand>
</feature>
<organism evidence="9 10">
    <name type="scientific">Nguyenibacter vanlangensis</name>
    <dbReference type="NCBI Taxonomy" id="1216886"/>
    <lineage>
        <taxon>Bacteria</taxon>
        <taxon>Pseudomonadati</taxon>
        <taxon>Pseudomonadota</taxon>
        <taxon>Alphaproteobacteria</taxon>
        <taxon>Acetobacterales</taxon>
        <taxon>Acetobacteraceae</taxon>
        <taxon>Nguyenibacter</taxon>
    </lineage>
</organism>
<keyword evidence="4 8" id="KW-0566">Pantothenate biosynthesis</keyword>
<feature type="binding site" evidence="8">
    <location>
        <position position="181"/>
    </location>
    <ligand>
        <name>ATP</name>
        <dbReference type="ChEBI" id="CHEBI:30616"/>
    </ligand>
</feature>
<dbReference type="Gene3D" id="3.30.1300.10">
    <property type="entry name" value="Pantoate-beta-alanine ligase, C-terminal domain"/>
    <property type="match status" value="1"/>
</dbReference>
<comment type="subunit">
    <text evidence="8">Homodimer.</text>
</comment>
<sequence>MPRPPMHTLDAVAALRQTVRDWKRQGLTVGLVPTMGALHEGHLSLARAALAQADRVIVSIFVNPTQFDNPSDLATYPRTWDDDRRLLADAGVHVLYAPTVAEMYPAGFATHVSVAGVSAGLCGAHRPGHFDGVATVVCKLFLQSQADMAFFGEKDFQQIHVVRRMATDLDIPIRLVACPTLREADGLAMSSRNRRLAGPERDQARRLPETLRDAARRIAVGDSVAAVLAQARERLVAGGFAEIDYLELRADADLASLAHYDGRPARLLAAARLGTVRLIDNMSVPTKA</sequence>
<comment type="function">
    <text evidence="8">Catalyzes the condensation of pantoate with beta-alanine in an ATP-dependent reaction via a pantoyl-adenylate intermediate.</text>
</comment>
<evidence type="ECO:0000256" key="6">
    <source>
        <dbReference type="ARBA" id="ARBA00022840"/>
    </source>
</evidence>
<comment type="miscellaneous">
    <text evidence="8">The reaction proceeds by a bi uni uni bi ping pong mechanism.</text>
</comment>
<keyword evidence="3 8" id="KW-0436">Ligase</keyword>
<dbReference type="InterPro" id="IPR042176">
    <property type="entry name" value="Pantoate_ligase_C"/>
</dbReference>
<accession>A0ABZ3D3A0</accession>
<dbReference type="NCBIfam" id="TIGR00125">
    <property type="entry name" value="cyt_tran_rel"/>
    <property type="match status" value="1"/>
</dbReference>
<evidence type="ECO:0000256" key="3">
    <source>
        <dbReference type="ARBA" id="ARBA00022598"/>
    </source>
</evidence>
<dbReference type="HAMAP" id="MF_00158">
    <property type="entry name" value="PanC"/>
    <property type="match status" value="1"/>
</dbReference>
<evidence type="ECO:0000256" key="1">
    <source>
        <dbReference type="ARBA" id="ARBA00004990"/>
    </source>
</evidence>
<dbReference type="GO" id="GO:0004592">
    <property type="term" value="F:pantoate-beta-alanine ligase activity"/>
    <property type="evidence" value="ECO:0007669"/>
    <property type="project" value="UniProtKB-EC"/>
</dbReference>
<keyword evidence="5 8" id="KW-0547">Nucleotide-binding</keyword>
<evidence type="ECO:0000256" key="5">
    <source>
        <dbReference type="ARBA" id="ARBA00022741"/>
    </source>
</evidence>
<dbReference type="PANTHER" id="PTHR21299">
    <property type="entry name" value="CYTIDYLATE KINASE/PANTOATE-BETA-ALANINE LIGASE"/>
    <property type="match status" value="1"/>
</dbReference>
<name>A0ABZ3D3A0_9PROT</name>
<dbReference type="SUPFAM" id="SSF52374">
    <property type="entry name" value="Nucleotidylyl transferase"/>
    <property type="match status" value="1"/>
</dbReference>
<dbReference type="CDD" id="cd00560">
    <property type="entry name" value="PanC"/>
    <property type="match status" value="1"/>
</dbReference>
<keyword evidence="6 8" id="KW-0067">ATP-binding</keyword>
<evidence type="ECO:0000256" key="4">
    <source>
        <dbReference type="ARBA" id="ARBA00022655"/>
    </source>
</evidence>
<reference evidence="9 10" key="1">
    <citation type="submission" date="2024-04" db="EMBL/GenBank/DDBJ databases">
        <title>Complete genome sequence of Nguyenibacter vanlangesis HBCM-1154, a strain capable of nitrogen fixation, IAA production, and phosphorus solubilization isolated from sugarcane soil.</title>
        <authorList>
            <person name="MY HANH P."/>
        </authorList>
    </citation>
    <scope>NUCLEOTIDE SEQUENCE [LARGE SCALE GENOMIC DNA]</scope>
    <source>
        <strain evidence="9 10">HBCM 1154</strain>
    </source>
</reference>
<dbReference type="Gene3D" id="3.40.50.620">
    <property type="entry name" value="HUPs"/>
    <property type="match status" value="1"/>
</dbReference>
<comment type="catalytic activity">
    <reaction evidence="7 8">
        <text>(R)-pantoate + beta-alanine + ATP = (R)-pantothenate + AMP + diphosphate + H(+)</text>
        <dbReference type="Rhea" id="RHEA:10912"/>
        <dbReference type="ChEBI" id="CHEBI:15378"/>
        <dbReference type="ChEBI" id="CHEBI:15980"/>
        <dbReference type="ChEBI" id="CHEBI:29032"/>
        <dbReference type="ChEBI" id="CHEBI:30616"/>
        <dbReference type="ChEBI" id="CHEBI:33019"/>
        <dbReference type="ChEBI" id="CHEBI:57966"/>
        <dbReference type="ChEBI" id="CHEBI:456215"/>
        <dbReference type="EC" id="6.3.2.1"/>
    </reaction>
</comment>
<feature type="binding site" evidence="8">
    <location>
        <position position="66"/>
    </location>
    <ligand>
        <name>beta-alanine</name>
        <dbReference type="ChEBI" id="CHEBI:57966"/>
    </ligand>
</feature>
<dbReference type="Proteomes" id="UP001449795">
    <property type="component" value="Chromosome"/>
</dbReference>
<dbReference type="PANTHER" id="PTHR21299:SF1">
    <property type="entry name" value="PANTOATE--BETA-ALANINE LIGASE"/>
    <property type="match status" value="1"/>
</dbReference>
<comment type="subcellular location">
    <subcellularLocation>
        <location evidence="8">Cytoplasm</location>
    </subcellularLocation>
</comment>
<keyword evidence="10" id="KW-1185">Reference proteome</keyword>
<dbReference type="Pfam" id="PF02569">
    <property type="entry name" value="Pantoate_ligase"/>
    <property type="match status" value="1"/>
</dbReference>
<dbReference type="InterPro" id="IPR014729">
    <property type="entry name" value="Rossmann-like_a/b/a_fold"/>
</dbReference>
<evidence type="ECO:0000313" key="9">
    <source>
        <dbReference type="EMBL" id="XAE42224.1"/>
    </source>
</evidence>
<dbReference type="EMBL" id="CP152276">
    <property type="protein sequence ID" value="XAE42224.1"/>
    <property type="molecule type" value="Genomic_DNA"/>
</dbReference>
<evidence type="ECO:0000256" key="7">
    <source>
        <dbReference type="ARBA" id="ARBA00048258"/>
    </source>
</evidence>
<comment type="similarity">
    <text evidence="2 8">Belongs to the pantothenate synthetase family.</text>
</comment>
<evidence type="ECO:0000313" key="10">
    <source>
        <dbReference type="Proteomes" id="UP001449795"/>
    </source>
</evidence>
<dbReference type="RefSeq" id="WP_342628015.1">
    <property type="nucleotide sequence ID" value="NZ_CP152276.1"/>
</dbReference>
<dbReference type="InterPro" id="IPR004821">
    <property type="entry name" value="Cyt_trans-like"/>
</dbReference>
<feature type="binding site" evidence="8">
    <location>
        <begin position="35"/>
        <end position="42"/>
    </location>
    <ligand>
        <name>ATP</name>
        <dbReference type="ChEBI" id="CHEBI:30616"/>
    </ligand>
</feature>
<keyword evidence="8" id="KW-0963">Cytoplasm</keyword>
<feature type="binding site" evidence="8">
    <location>
        <begin position="152"/>
        <end position="155"/>
    </location>
    <ligand>
        <name>ATP</name>
        <dbReference type="ChEBI" id="CHEBI:30616"/>
    </ligand>
</feature>
<comment type="pathway">
    <text evidence="1 8">Cofactor biosynthesis; (R)-pantothenate biosynthesis; (R)-pantothenate from (R)-pantoate and beta-alanine: step 1/1.</text>
</comment>
<feature type="binding site" evidence="8">
    <location>
        <begin position="189"/>
        <end position="192"/>
    </location>
    <ligand>
        <name>ATP</name>
        <dbReference type="ChEBI" id="CHEBI:30616"/>
    </ligand>
</feature>
<evidence type="ECO:0000256" key="8">
    <source>
        <dbReference type="HAMAP-Rule" id="MF_00158"/>
    </source>
</evidence>
<feature type="binding site" evidence="8">
    <location>
        <position position="158"/>
    </location>
    <ligand>
        <name>(R)-pantoate</name>
        <dbReference type="ChEBI" id="CHEBI:15980"/>
    </ligand>
</feature>
<proteinExistence type="inferred from homology"/>